<protein>
    <submittedName>
        <fullName evidence="7">Voltage-gated chloride channel family protein</fullName>
    </submittedName>
</protein>
<dbReference type="RefSeq" id="WP_221462178.1">
    <property type="nucleotide sequence ID" value="NZ_JABZEH010000002.1"/>
</dbReference>
<dbReference type="AlphaFoldDB" id="A0AAE3T3C4"/>
<feature type="region of interest" description="Disordered" evidence="5">
    <location>
        <begin position="423"/>
        <end position="444"/>
    </location>
</feature>
<dbReference type="InterPro" id="IPR014743">
    <property type="entry name" value="Cl-channel_core"/>
</dbReference>
<dbReference type="InterPro" id="IPR050368">
    <property type="entry name" value="ClC-type_chloride_channel"/>
</dbReference>
<dbReference type="Proteomes" id="UP001143674">
    <property type="component" value="Unassembled WGS sequence"/>
</dbReference>
<reference evidence="7" key="1">
    <citation type="submission" date="2021-09" db="EMBL/GenBank/DDBJ databases">
        <title>Genomic analysis of Ralstonia spp.</title>
        <authorList>
            <person name="Aburjaile F."/>
            <person name="Ariute J.C."/>
            <person name="Pais A.K.L."/>
            <person name="Albuquerque G.M.R."/>
            <person name="Silva A.M.F."/>
            <person name="Brenig B."/>
            <person name="Azevedo V."/>
            <person name="Matiuzzi M."/>
            <person name="Ramos R."/>
            <person name="Goes-Neto A."/>
            <person name="Soares S."/>
            <person name="Iseppon A.M.B."/>
            <person name="Souza E."/>
            <person name="Gama M."/>
        </authorList>
    </citation>
    <scope>NUCLEOTIDE SEQUENCE</scope>
    <source>
        <strain evidence="7">B4</strain>
    </source>
</reference>
<dbReference type="EMBL" id="JAIVEX010000001">
    <property type="protein sequence ID" value="MDB0520064.1"/>
    <property type="molecule type" value="Genomic_DNA"/>
</dbReference>
<dbReference type="CDD" id="cd03682">
    <property type="entry name" value="ClC_sycA_like"/>
    <property type="match status" value="1"/>
</dbReference>
<organism evidence="7 8">
    <name type="scientific">Ralstonia solanacearum</name>
    <name type="common">Pseudomonas solanacearum</name>
    <dbReference type="NCBI Taxonomy" id="305"/>
    <lineage>
        <taxon>Bacteria</taxon>
        <taxon>Pseudomonadati</taxon>
        <taxon>Pseudomonadota</taxon>
        <taxon>Betaproteobacteria</taxon>
        <taxon>Burkholderiales</taxon>
        <taxon>Burkholderiaceae</taxon>
        <taxon>Ralstonia</taxon>
        <taxon>Ralstonia solanacearum species complex</taxon>
    </lineage>
</organism>
<keyword evidence="2 6" id="KW-0812">Transmembrane</keyword>
<accession>A0AAE3T3C4</accession>
<dbReference type="Pfam" id="PF00654">
    <property type="entry name" value="Voltage_CLC"/>
    <property type="match status" value="1"/>
</dbReference>
<evidence type="ECO:0000256" key="3">
    <source>
        <dbReference type="ARBA" id="ARBA00022989"/>
    </source>
</evidence>
<dbReference type="GO" id="GO:0016020">
    <property type="term" value="C:membrane"/>
    <property type="evidence" value="ECO:0007669"/>
    <property type="project" value="UniProtKB-SubCell"/>
</dbReference>
<name>A0AAE3T3C4_RALSL</name>
<feature type="transmembrane region" description="Helical" evidence="6">
    <location>
        <begin position="334"/>
        <end position="358"/>
    </location>
</feature>
<dbReference type="PANTHER" id="PTHR43427:SF12">
    <property type="entry name" value="CHLORIDE TRANSPORTER"/>
    <property type="match status" value="1"/>
</dbReference>
<feature type="transmembrane region" description="Helical" evidence="6">
    <location>
        <begin position="184"/>
        <end position="205"/>
    </location>
</feature>
<gene>
    <name evidence="7" type="ORF">LBW55_00345</name>
</gene>
<dbReference type="Gene3D" id="1.10.3080.10">
    <property type="entry name" value="Clc chloride channel"/>
    <property type="match status" value="1"/>
</dbReference>
<feature type="transmembrane region" description="Helical" evidence="6">
    <location>
        <begin position="259"/>
        <end position="277"/>
    </location>
</feature>
<dbReference type="InterPro" id="IPR001807">
    <property type="entry name" value="ClC"/>
</dbReference>
<dbReference type="PANTHER" id="PTHR43427">
    <property type="entry name" value="CHLORIDE CHANNEL PROTEIN CLC-E"/>
    <property type="match status" value="1"/>
</dbReference>
<evidence type="ECO:0000256" key="5">
    <source>
        <dbReference type="SAM" id="MobiDB-lite"/>
    </source>
</evidence>
<feature type="transmembrane region" description="Helical" evidence="6">
    <location>
        <begin position="54"/>
        <end position="73"/>
    </location>
</feature>
<keyword evidence="4 6" id="KW-0472">Membrane</keyword>
<evidence type="ECO:0000256" key="6">
    <source>
        <dbReference type="SAM" id="Phobius"/>
    </source>
</evidence>
<proteinExistence type="predicted"/>
<comment type="subcellular location">
    <subcellularLocation>
        <location evidence="1">Membrane</location>
        <topology evidence="1">Multi-pass membrane protein</topology>
    </subcellularLocation>
</comment>
<evidence type="ECO:0000256" key="4">
    <source>
        <dbReference type="ARBA" id="ARBA00023136"/>
    </source>
</evidence>
<dbReference type="SUPFAM" id="SSF81340">
    <property type="entry name" value="Clc chloride channel"/>
    <property type="match status" value="1"/>
</dbReference>
<feature type="transmembrane region" description="Helical" evidence="6">
    <location>
        <begin position="20"/>
        <end position="42"/>
    </location>
</feature>
<dbReference type="GO" id="GO:0015108">
    <property type="term" value="F:chloride transmembrane transporter activity"/>
    <property type="evidence" value="ECO:0007669"/>
    <property type="project" value="InterPro"/>
</dbReference>
<keyword evidence="3 6" id="KW-1133">Transmembrane helix</keyword>
<sequence>MKKKFVPPEQVAMLPYLARWLSLGSLIGILAGAGSAVLLLALDWATGTRTAHPWLLWCLPLAGLAVGLLYHYAGRSVEGGNNLLIDEIHDPKRIVPKRMAPLILLGTVVTHLFGGSAGREGTAVQMGGSFADYLTRLFRLDQGDRRILLMSGISAGFASVFGTPLAGAVFGLEVLAIGRLRYDAILPCFVAAIVGDLVPPLLGVHHTPYVIPFVPHLTPLAIGAAVVAGIVFGVAGMTFAELTHRLSRALKQRIPFGPLRPLLGGGVVAAASMALGTDRYLGLGIPTIVEAFHNPLPAYDFAGKIAFTVVTLSSGFKGGEVTPLFYIGATLGNALGYVLPLPFPLLAGLGFVAVFAGAANTPIASTIMAIELFGPEVGTFAGMACVVSYLFSGHTGIYHAQRVGHAKHASVPEGLRLSEVASFREASEADAPASHPGENTPRQR</sequence>
<evidence type="ECO:0000313" key="7">
    <source>
        <dbReference type="EMBL" id="MDB0520064.1"/>
    </source>
</evidence>
<evidence type="ECO:0000256" key="2">
    <source>
        <dbReference type="ARBA" id="ARBA00022692"/>
    </source>
</evidence>
<evidence type="ECO:0000313" key="8">
    <source>
        <dbReference type="Proteomes" id="UP001143674"/>
    </source>
</evidence>
<feature type="transmembrane region" description="Helical" evidence="6">
    <location>
        <begin position="147"/>
        <end position="172"/>
    </location>
</feature>
<evidence type="ECO:0000256" key="1">
    <source>
        <dbReference type="ARBA" id="ARBA00004141"/>
    </source>
</evidence>
<feature type="transmembrane region" description="Helical" evidence="6">
    <location>
        <begin position="217"/>
        <end position="239"/>
    </location>
</feature>
<comment type="caution">
    <text evidence="7">The sequence shown here is derived from an EMBL/GenBank/DDBJ whole genome shotgun (WGS) entry which is preliminary data.</text>
</comment>